<feature type="transmembrane region" description="Helical" evidence="2">
    <location>
        <begin position="469"/>
        <end position="492"/>
    </location>
</feature>
<dbReference type="OrthoDB" id="5383784at2759"/>
<sequence length="521" mass="58237">MGHFESLVTWALGRSPYETELIRTTGSGGENSGQMYNSQGRPRRPETRERERDQIRAANEVIEATGLIENHIQKDKNDTIERLEEAAIGMHLMNLGRAVLFPGVWGTMNLRRRMLLYRSYSNYVFPEILQHETASWSITARLFSGLPAIAAYYTSGYANTFLEDLIDEYFGLGEDLDTSTISAKELWIRNILQATCGIGFTFLILNLDMFASLKQVGLVPASRNFPSLMSFIPFSSSSPLQLPTPFSLTGLFASASPILTMILWRQTEAIISKVLYRPVYRSLPRPVGGSMFEGLDFEPGLGYDAPDRPTTRRDVREDAETLRALEGRSEEGSVMRVNSESRPATLSVSDDEASWQRPRQAFSLDVEATVNMSGGSDGQWVAELRNANEPTERRQKYRITGMTILPVVLAAEALRDVVVGIFLTPIEAATIRVIGLAYRRGAGLDTADIPGPWDLRSLVPIAGSLFGTYALQVIYVGSVWAAYTFFVEWLWFKSEQARRSQDKFSAHEHPNNNEMSESGQP</sequence>
<feature type="compositionally biased region" description="Basic and acidic residues" evidence="1">
    <location>
        <begin position="502"/>
        <end position="511"/>
    </location>
</feature>
<accession>A0A9P7Z274</accession>
<feature type="region of interest" description="Disordered" evidence="1">
    <location>
        <begin position="23"/>
        <end position="51"/>
    </location>
</feature>
<evidence type="ECO:0000256" key="1">
    <source>
        <dbReference type="SAM" id="MobiDB-lite"/>
    </source>
</evidence>
<evidence type="ECO:0000313" key="3">
    <source>
        <dbReference type="EMBL" id="KAG9244074.1"/>
    </source>
</evidence>
<organism evidence="3 4">
    <name type="scientific">Calycina marina</name>
    <dbReference type="NCBI Taxonomy" id="1763456"/>
    <lineage>
        <taxon>Eukaryota</taxon>
        <taxon>Fungi</taxon>
        <taxon>Dikarya</taxon>
        <taxon>Ascomycota</taxon>
        <taxon>Pezizomycotina</taxon>
        <taxon>Leotiomycetes</taxon>
        <taxon>Helotiales</taxon>
        <taxon>Pezizellaceae</taxon>
        <taxon>Calycina</taxon>
    </lineage>
</organism>
<feature type="region of interest" description="Disordered" evidence="1">
    <location>
        <begin position="502"/>
        <end position="521"/>
    </location>
</feature>
<dbReference type="EMBL" id="MU253931">
    <property type="protein sequence ID" value="KAG9244074.1"/>
    <property type="molecule type" value="Genomic_DNA"/>
</dbReference>
<reference evidence="3" key="1">
    <citation type="journal article" date="2021" name="IMA Fungus">
        <title>Genomic characterization of three marine fungi, including Emericellopsis atlantica sp. nov. with signatures of a generalist lifestyle and marine biomass degradation.</title>
        <authorList>
            <person name="Hagestad O.C."/>
            <person name="Hou L."/>
            <person name="Andersen J.H."/>
            <person name="Hansen E.H."/>
            <person name="Altermark B."/>
            <person name="Li C."/>
            <person name="Kuhnert E."/>
            <person name="Cox R.J."/>
            <person name="Crous P.W."/>
            <person name="Spatafora J.W."/>
            <person name="Lail K."/>
            <person name="Amirebrahimi M."/>
            <person name="Lipzen A."/>
            <person name="Pangilinan J."/>
            <person name="Andreopoulos W."/>
            <person name="Hayes R.D."/>
            <person name="Ng V."/>
            <person name="Grigoriev I.V."/>
            <person name="Jackson S.A."/>
            <person name="Sutton T.D.S."/>
            <person name="Dobson A.D.W."/>
            <person name="Rama T."/>
        </authorList>
    </citation>
    <scope>NUCLEOTIDE SEQUENCE</scope>
    <source>
        <strain evidence="3">TRa3180A</strain>
    </source>
</reference>
<keyword evidence="2" id="KW-0472">Membrane</keyword>
<evidence type="ECO:0000313" key="4">
    <source>
        <dbReference type="Proteomes" id="UP000887226"/>
    </source>
</evidence>
<comment type="caution">
    <text evidence="3">The sequence shown here is derived from an EMBL/GenBank/DDBJ whole genome shotgun (WGS) entry which is preliminary data.</text>
</comment>
<proteinExistence type="predicted"/>
<dbReference type="Proteomes" id="UP000887226">
    <property type="component" value="Unassembled WGS sequence"/>
</dbReference>
<dbReference type="AlphaFoldDB" id="A0A9P7Z274"/>
<keyword evidence="2" id="KW-0812">Transmembrane</keyword>
<name>A0A9P7Z274_9HELO</name>
<gene>
    <name evidence="3" type="ORF">BJ878DRAFT_87095</name>
</gene>
<feature type="compositionally biased region" description="Polar residues" evidence="1">
    <location>
        <begin position="336"/>
        <end position="348"/>
    </location>
</feature>
<feature type="compositionally biased region" description="Polar residues" evidence="1">
    <location>
        <begin position="512"/>
        <end position="521"/>
    </location>
</feature>
<feature type="region of interest" description="Disordered" evidence="1">
    <location>
        <begin position="328"/>
        <end position="350"/>
    </location>
</feature>
<protein>
    <submittedName>
        <fullName evidence="3">Uncharacterized protein</fullName>
    </submittedName>
</protein>
<keyword evidence="2" id="KW-1133">Transmembrane helix</keyword>
<keyword evidence="4" id="KW-1185">Reference proteome</keyword>
<evidence type="ECO:0000256" key="2">
    <source>
        <dbReference type="SAM" id="Phobius"/>
    </source>
</evidence>